<comment type="subcellular location">
    <subcellularLocation>
        <location evidence="1">Cell membrane</location>
        <topology evidence="1">Multi-pass membrane protein</topology>
    </subcellularLocation>
</comment>
<sequence>MNRIQLLFRSYHPIVTSLLFGQMISRIAMSMSMPFLALYLAKNTDMSAAMIGFVAGAGSLAGTFGGFIGGALSDRCGRRLIMFISLFAWSAVFIGFAFFMQPALLFLLSLLNGICRSWFEPVSQVLMGDLTEPERRFKLYSLRYLMGNVGVAIGPLLGVYLGVGSSPLPFLVTGLIFLLYGCILFAMMNAFGIKEIEGAAKKEKVTIGSAWAAVRRDRVLQLYTIGAILVAIGYSQHAVTLSQHLEMSFNQGVYVFGWLMTANAVTVIVLQMPLSRLLEKHRPISAIHAGNILFALGLVGFGISPTIPLLFVSMILFTIGEILNYPAGSLLLDRLAPGALRGTYFGAQTFGNFGYFLGPLLGGWLLDRTSGMIVFSLIAAILLSSSFFYGKGARRQSSLGSTEAPAARTAGL</sequence>
<keyword evidence="6 7" id="KW-0472">Membrane</keyword>
<feature type="transmembrane region" description="Helical" evidence="7">
    <location>
        <begin position="309"/>
        <end position="332"/>
    </location>
</feature>
<feature type="transmembrane region" description="Helical" evidence="7">
    <location>
        <begin position="220"/>
        <end position="239"/>
    </location>
</feature>
<evidence type="ECO:0000313" key="10">
    <source>
        <dbReference type="Proteomes" id="UP000234789"/>
    </source>
</evidence>
<feature type="transmembrane region" description="Helical" evidence="7">
    <location>
        <begin position="144"/>
        <end position="163"/>
    </location>
</feature>
<feature type="transmembrane region" description="Helical" evidence="7">
    <location>
        <begin position="169"/>
        <end position="192"/>
    </location>
</feature>
<comment type="caution">
    <text evidence="9">The sequence shown here is derived from an EMBL/GenBank/DDBJ whole genome shotgun (WGS) entry which is preliminary data.</text>
</comment>
<accession>A0A2N5N3A5</accession>
<dbReference type="PROSITE" id="PS50850">
    <property type="entry name" value="MFS"/>
    <property type="match status" value="1"/>
</dbReference>
<keyword evidence="5 7" id="KW-1133">Transmembrane helix</keyword>
<dbReference type="InterPro" id="IPR020846">
    <property type="entry name" value="MFS_dom"/>
</dbReference>
<feature type="transmembrane region" description="Helical" evidence="7">
    <location>
        <begin position="48"/>
        <end position="68"/>
    </location>
</feature>
<evidence type="ECO:0000256" key="1">
    <source>
        <dbReference type="ARBA" id="ARBA00004651"/>
    </source>
</evidence>
<evidence type="ECO:0000259" key="8">
    <source>
        <dbReference type="PROSITE" id="PS50850"/>
    </source>
</evidence>
<name>A0A2N5N3A5_9BACL</name>
<keyword evidence="2" id="KW-0813">Transport</keyword>
<protein>
    <submittedName>
        <fullName evidence="9">Multidrug resistance protein B</fullName>
    </submittedName>
</protein>
<dbReference type="OrthoDB" id="8952229at2"/>
<evidence type="ECO:0000256" key="2">
    <source>
        <dbReference type="ARBA" id="ARBA00022448"/>
    </source>
</evidence>
<dbReference type="PANTHER" id="PTHR43414">
    <property type="entry name" value="MULTIDRUG RESISTANCE PROTEIN MDTG"/>
    <property type="match status" value="1"/>
</dbReference>
<feature type="transmembrane region" description="Helical" evidence="7">
    <location>
        <begin position="284"/>
        <end position="303"/>
    </location>
</feature>
<dbReference type="GO" id="GO:0005886">
    <property type="term" value="C:plasma membrane"/>
    <property type="evidence" value="ECO:0007669"/>
    <property type="project" value="UniProtKB-SubCell"/>
</dbReference>
<dbReference type="CDD" id="cd17329">
    <property type="entry name" value="MFS_MdtH_MDR_like"/>
    <property type="match status" value="1"/>
</dbReference>
<feature type="transmembrane region" description="Helical" evidence="7">
    <location>
        <begin position="372"/>
        <end position="390"/>
    </location>
</feature>
<dbReference type="Pfam" id="PF07690">
    <property type="entry name" value="MFS_1"/>
    <property type="match status" value="1"/>
</dbReference>
<evidence type="ECO:0000256" key="6">
    <source>
        <dbReference type="ARBA" id="ARBA00023136"/>
    </source>
</evidence>
<organism evidence="9 10">
    <name type="scientific">Paenibacillus pasadenensis</name>
    <dbReference type="NCBI Taxonomy" id="217090"/>
    <lineage>
        <taxon>Bacteria</taxon>
        <taxon>Bacillati</taxon>
        <taxon>Bacillota</taxon>
        <taxon>Bacilli</taxon>
        <taxon>Bacillales</taxon>
        <taxon>Paenibacillaceae</taxon>
        <taxon>Paenibacillus</taxon>
    </lineage>
</organism>
<dbReference type="EMBL" id="NFEZ01000004">
    <property type="protein sequence ID" value="PLT44800.1"/>
    <property type="molecule type" value="Genomic_DNA"/>
</dbReference>
<keyword evidence="3" id="KW-1003">Cell membrane</keyword>
<evidence type="ECO:0000256" key="5">
    <source>
        <dbReference type="ARBA" id="ARBA00022989"/>
    </source>
</evidence>
<dbReference type="AlphaFoldDB" id="A0A2N5N3A5"/>
<feature type="domain" description="Major facilitator superfamily (MFS) profile" evidence="8">
    <location>
        <begin position="14"/>
        <end position="394"/>
    </location>
</feature>
<evidence type="ECO:0000256" key="3">
    <source>
        <dbReference type="ARBA" id="ARBA00022475"/>
    </source>
</evidence>
<feature type="transmembrane region" description="Helical" evidence="7">
    <location>
        <begin position="344"/>
        <end position="366"/>
    </location>
</feature>
<evidence type="ECO:0000256" key="7">
    <source>
        <dbReference type="SAM" id="Phobius"/>
    </source>
</evidence>
<proteinExistence type="predicted"/>
<dbReference type="InterPro" id="IPR011701">
    <property type="entry name" value="MFS"/>
</dbReference>
<keyword evidence="10" id="KW-1185">Reference proteome</keyword>
<gene>
    <name evidence="9" type="ORF">B8V81_3231</name>
</gene>
<feature type="transmembrane region" description="Helical" evidence="7">
    <location>
        <begin position="80"/>
        <end position="108"/>
    </location>
</feature>
<dbReference type="Proteomes" id="UP000234789">
    <property type="component" value="Unassembled WGS sequence"/>
</dbReference>
<reference evidence="9 10" key="1">
    <citation type="submission" date="2017-05" db="EMBL/GenBank/DDBJ databases">
        <title>Functional genome analysis of Paenibacillus pasadenensis strain R16: insights on endophytic life style and antifungal activity.</title>
        <authorList>
            <person name="Passera A."/>
            <person name="Marcolungo L."/>
            <person name="Casati P."/>
            <person name="Brasca M."/>
            <person name="Quaglino F."/>
            <person name="Delledonne M."/>
        </authorList>
    </citation>
    <scope>NUCLEOTIDE SEQUENCE [LARGE SCALE GENOMIC DNA]</scope>
    <source>
        <strain evidence="9 10">R16</strain>
    </source>
</reference>
<feature type="transmembrane region" description="Helical" evidence="7">
    <location>
        <begin position="251"/>
        <end position="272"/>
    </location>
</feature>
<dbReference type="RefSeq" id="WP_052333590.1">
    <property type="nucleotide sequence ID" value="NZ_BIMM01000049.1"/>
</dbReference>
<keyword evidence="4 7" id="KW-0812">Transmembrane</keyword>
<evidence type="ECO:0000256" key="4">
    <source>
        <dbReference type="ARBA" id="ARBA00022692"/>
    </source>
</evidence>
<dbReference type="GO" id="GO:0022857">
    <property type="term" value="F:transmembrane transporter activity"/>
    <property type="evidence" value="ECO:0007669"/>
    <property type="project" value="InterPro"/>
</dbReference>
<dbReference type="SUPFAM" id="SSF103473">
    <property type="entry name" value="MFS general substrate transporter"/>
    <property type="match status" value="1"/>
</dbReference>
<dbReference type="InterPro" id="IPR036259">
    <property type="entry name" value="MFS_trans_sf"/>
</dbReference>
<dbReference type="Gene3D" id="1.20.1250.20">
    <property type="entry name" value="MFS general substrate transporter like domains"/>
    <property type="match status" value="1"/>
</dbReference>
<evidence type="ECO:0000313" key="9">
    <source>
        <dbReference type="EMBL" id="PLT44800.1"/>
    </source>
</evidence>
<dbReference type="PANTHER" id="PTHR43414:SF1">
    <property type="entry name" value="PEPTIDE PERMEASE"/>
    <property type="match status" value="1"/>
</dbReference>